<evidence type="ECO:0000313" key="2">
    <source>
        <dbReference type="Proteomes" id="UP000828390"/>
    </source>
</evidence>
<gene>
    <name evidence="1" type="ORF">DPMN_182017</name>
</gene>
<sequence>MKELNEVAENDVLDNLGIEYTTAGCDSLLKTKSVKLFSIDKPTQQMVARIQQQHKQKCYKYLKKKRLVSRCTKGHGH</sequence>
<name>A0A9D4DHA2_DREPO</name>
<accession>A0A9D4DHA2</accession>
<comment type="caution">
    <text evidence="1">The sequence shown here is derived from an EMBL/GenBank/DDBJ whole genome shotgun (WGS) entry which is preliminary data.</text>
</comment>
<evidence type="ECO:0000313" key="1">
    <source>
        <dbReference type="EMBL" id="KAH3747589.1"/>
    </source>
</evidence>
<dbReference type="EMBL" id="JAIWYP010000010">
    <property type="protein sequence ID" value="KAH3747589.1"/>
    <property type="molecule type" value="Genomic_DNA"/>
</dbReference>
<dbReference type="Proteomes" id="UP000828390">
    <property type="component" value="Unassembled WGS sequence"/>
</dbReference>
<organism evidence="1 2">
    <name type="scientific">Dreissena polymorpha</name>
    <name type="common">Zebra mussel</name>
    <name type="synonym">Mytilus polymorpha</name>
    <dbReference type="NCBI Taxonomy" id="45954"/>
    <lineage>
        <taxon>Eukaryota</taxon>
        <taxon>Metazoa</taxon>
        <taxon>Spiralia</taxon>
        <taxon>Lophotrochozoa</taxon>
        <taxon>Mollusca</taxon>
        <taxon>Bivalvia</taxon>
        <taxon>Autobranchia</taxon>
        <taxon>Heteroconchia</taxon>
        <taxon>Euheterodonta</taxon>
        <taxon>Imparidentia</taxon>
        <taxon>Neoheterodontei</taxon>
        <taxon>Myida</taxon>
        <taxon>Dreissenoidea</taxon>
        <taxon>Dreissenidae</taxon>
        <taxon>Dreissena</taxon>
    </lineage>
</organism>
<protein>
    <submittedName>
        <fullName evidence="1">Uncharacterized protein</fullName>
    </submittedName>
</protein>
<proteinExistence type="predicted"/>
<reference evidence="1" key="1">
    <citation type="journal article" date="2019" name="bioRxiv">
        <title>The Genome of the Zebra Mussel, Dreissena polymorpha: A Resource for Invasive Species Research.</title>
        <authorList>
            <person name="McCartney M.A."/>
            <person name="Auch B."/>
            <person name="Kono T."/>
            <person name="Mallez S."/>
            <person name="Zhang Y."/>
            <person name="Obille A."/>
            <person name="Becker A."/>
            <person name="Abrahante J.E."/>
            <person name="Garbe J."/>
            <person name="Badalamenti J.P."/>
            <person name="Herman A."/>
            <person name="Mangelson H."/>
            <person name="Liachko I."/>
            <person name="Sullivan S."/>
            <person name="Sone E.D."/>
            <person name="Koren S."/>
            <person name="Silverstein K.A.T."/>
            <person name="Beckman K.B."/>
            <person name="Gohl D.M."/>
        </authorList>
    </citation>
    <scope>NUCLEOTIDE SEQUENCE</scope>
    <source>
        <strain evidence="1">Duluth1</strain>
        <tissue evidence="1">Whole animal</tissue>
    </source>
</reference>
<dbReference type="AlphaFoldDB" id="A0A9D4DHA2"/>
<reference evidence="1" key="2">
    <citation type="submission" date="2020-11" db="EMBL/GenBank/DDBJ databases">
        <authorList>
            <person name="McCartney M.A."/>
            <person name="Auch B."/>
            <person name="Kono T."/>
            <person name="Mallez S."/>
            <person name="Becker A."/>
            <person name="Gohl D.M."/>
            <person name="Silverstein K.A.T."/>
            <person name="Koren S."/>
            <person name="Bechman K.B."/>
            <person name="Herman A."/>
            <person name="Abrahante J.E."/>
            <person name="Garbe J."/>
        </authorList>
    </citation>
    <scope>NUCLEOTIDE SEQUENCE</scope>
    <source>
        <strain evidence="1">Duluth1</strain>
        <tissue evidence="1">Whole animal</tissue>
    </source>
</reference>
<keyword evidence="2" id="KW-1185">Reference proteome</keyword>